<accession>A0A0E9XZQ5</accession>
<proteinExistence type="predicted"/>
<protein>
    <submittedName>
        <fullName evidence="1">Uncharacterized protein</fullName>
    </submittedName>
</protein>
<organism evidence="1">
    <name type="scientific">Anguilla anguilla</name>
    <name type="common">European freshwater eel</name>
    <name type="synonym">Muraena anguilla</name>
    <dbReference type="NCBI Taxonomy" id="7936"/>
    <lineage>
        <taxon>Eukaryota</taxon>
        <taxon>Metazoa</taxon>
        <taxon>Chordata</taxon>
        <taxon>Craniata</taxon>
        <taxon>Vertebrata</taxon>
        <taxon>Euteleostomi</taxon>
        <taxon>Actinopterygii</taxon>
        <taxon>Neopterygii</taxon>
        <taxon>Teleostei</taxon>
        <taxon>Anguilliformes</taxon>
        <taxon>Anguillidae</taxon>
        <taxon>Anguilla</taxon>
    </lineage>
</organism>
<reference evidence="1" key="1">
    <citation type="submission" date="2014-11" db="EMBL/GenBank/DDBJ databases">
        <authorList>
            <person name="Amaro Gonzalez C."/>
        </authorList>
    </citation>
    <scope>NUCLEOTIDE SEQUENCE</scope>
</reference>
<sequence length="49" mass="5915">MKFAIFVCENHNFTCEYYEKKKSHELEIVSCDSLFPNVNYDFCILKQNM</sequence>
<evidence type="ECO:0000313" key="1">
    <source>
        <dbReference type="EMBL" id="JAI07316.1"/>
    </source>
</evidence>
<reference evidence="1" key="2">
    <citation type="journal article" date="2015" name="Fish Shellfish Immunol.">
        <title>Early steps in the European eel (Anguilla anguilla)-Vibrio vulnificus interaction in the gills: Role of the RtxA13 toxin.</title>
        <authorList>
            <person name="Callol A."/>
            <person name="Pajuelo D."/>
            <person name="Ebbesson L."/>
            <person name="Teles M."/>
            <person name="MacKenzie S."/>
            <person name="Amaro C."/>
        </authorList>
    </citation>
    <scope>NUCLEOTIDE SEQUENCE</scope>
</reference>
<dbReference type="EMBL" id="GBXM01001262">
    <property type="protein sequence ID" value="JAI07316.1"/>
    <property type="molecule type" value="Transcribed_RNA"/>
</dbReference>
<name>A0A0E9XZQ5_ANGAN</name>
<dbReference type="AlphaFoldDB" id="A0A0E9XZQ5"/>